<dbReference type="Gene3D" id="3.40.50.300">
    <property type="entry name" value="P-loop containing nucleotide triphosphate hydrolases"/>
    <property type="match status" value="1"/>
</dbReference>
<dbReference type="Pfam" id="PF00005">
    <property type="entry name" value="ABC_tran"/>
    <property type="match status" value="1"/>
</dbReference>
<dbReference type="PROSITE" id="PS50893">
    <property type="entry name" value="ABC_TRANSPORTER_2"/>
    <property type="match status" value="1"/>
</dbReference>
<gene>
    <name evidence="6" type="ORF">GGQ54_001030</name>
</gene>
<organism evidence="6 7">
    <name type="scientific">Naumannella cuiyingiana</name>
    <dbReference type="NCBI Taxonomy" id="1347891"/>
    <lineage>
        <taxon>Bacteria</taxon>
        <taxon>Bacillati</taxon>
        <taxon>Actinomycetota</taxon>
        <taxon>Actinomycetes</taxon>
        <taxon>Propionibacteriales</taxon>
        <taxon>Propionibacteriaceae</taxon>
        <taxon>Naumannella</taxon>
    </lineage>
</organism>
<feature type="domain" description="ABC transporter" evidence="5">
    <location>
        <begin position="1"/>
        <end position="237"/>
    </location>
</feature>
<protein>
    <submittedName>
        <fullName evidence="6">Iron complex transport system ATP-binding protein</fullName>
    </submittedName>
</protein>
<dbReference type="InterPro" id="IPR027417">
    <property type="entry name" value="P-loop_NTPase"/>
</dbReference>
<dbReference type="PANTHER" id="PTHR42794:SF1">
    <property type="entry name" value="HEMIN IMPORT ATP-BINDING PROTEIN HMUV"/>
    <property type="match status" value="1"/>
</dbReference>
<comment type="caution">
    <text evidence="6">The sequence shown here is derived from an EMBL/GenBank/DDBJ whole genome shotgun (WGS) entry which is preliminary data.</text>
</comment>
<evidence type="ECO:0000313" key="7">
    <source>
        <dbReference type="Proteomes" id="UP000527616"/>
    </source>
</evidence>
<proteinExistence type="predicted"/>
<evidence type="ECO:0000313" key="6">
    <source>
        <dbReference type="EMBL" id="NYI70470.1"/>
    </source>
</evidence>
<keyword evidence="2" id="KW-0547">Nucleotide-binding</keyword>
<name>A0A7Z0D7X0_9ACTN</name>
<reference evidence="6 7" key="1">
    <citation type="submission" date="2020-07" db="EMBL/GenBank/DDBJ databases">
        <title>Sequencing the genomes of 1000 actinobacteria strains.</title>
        <authorList>
            <person name="Klenk H.-P."/>
        </authorList>
    </citation>
    <scope>NUCLEOTIDE SEQUENCE [LARGE SCALE GENOMIC DNA]</scope>
    <source>
        <strain evidence="6 7">DSM 103164</strain>
    </source>
</reference>
<keyword evidence="1" id="KW-0813">Transport</keyword>
<evidence type="ECO:0000256" key="1">
    <source>
        <dbReference type="ARBA" id="ARBA00022448"/>
    </source>
</evidence>
<evidence type="ECO:0000256" key="2">
    <source>
        <dbReference type="ARBA" id="ARBA00022741"/>
    </source>
</evidence>
<evidence type="ECO:0000259" key="5">
    <source>
        <dbReference type="PROSITE" id="PS50893"/>
    </source>
</evidence>
<dbReference type="InterPro" id="IPR003439">
    <property type="entry name" value="ABC_transporter-like_ATP-bd"/>
</dbReference>
<dbReference type="CDD" id="cd03214">
    <property type="entry name" value="ABC_Iron-Siderophores_B12_Hemin"/>
    <property type="match status" value="1"/>
</dbReference>
<keyword evidence="4" id="KW-1278">Translocase</keyword>
<dbReference type="InterPro" id="IPR003593">
    <property type="entry name" value="AAA+_ATPase"/>
</dbReference>
<keyword evidence="3 6" id="KW-0067">ATP-binding</keyword>
<dbReference type="SUPFAM" id="SSF52540">
    <property type="entry name" value="P-loop containing nucleoside triphosphate hydrolases"/>
    <property type="match status" value="1"/>
</dbReference>
<dbReference type="SMART" id="SM00382">
    <property type="entry name" value="AAA"/>
    <property type="match status" value="1"/>
</dbReference>
<dbReference type="Proteomes" id="UP000527616">
    <property type="component" value="Unassembled WGS sequence"/>
</dbReference>
<dbReference type="GO" id="GO:0005524">
    <property type="term" value="F:ATP binding"/>
    <property type="evidence" value="ECO:0007669"/>
    <property type="project" value="UniProtKB-KW"/>
</dbReference>
<evidence type="ECO:0000256" key="4">
    <source>
        <dbReference type="ARBA" id="ARBA00022967"/>
    </source>
</evidence>
<dbReference type="InterPro" id="IPR017871">
    <property type="entry name" value="ABC_transporter-like_CS"/>
</dbReference>
<sequence>MSTGRLVIDGLVAGFVDPILHGIDLRIGTGEVCAVVGPNGSGKSTLLRAIYGALRPSAGSAVLDGDDLARLPRAEAARRVGVVGQAAGGGFDFTAREMVLLGRTPHLGTFDRPGPADHAIAEDAMRRTGCAQFADRPLSTLSGGEAQRVLIARALAQQPILLLLDEPTNHLDPRHQLELLTLLRGSGPTVLVALHSLDLAAQYADQLAIMDSGRLVDAGPPHAVLTDATLRRVFGVSGGFVTDPVTGAPRLLLRPAE</sequence>
<dbReference type="AlphaFoldDB" id="A0A7Z0D7X0"/>
<accession>A0A7Z0D7X0</accession>
<dbReference type="EMBL" id="JACBZS010000001">
    <property type="protein sequence ID" value="NYI70470.1"/>
    <property type="molecule type" value="Genomic_DNA"/>
</dbReference>
<dbReference type="RefSeq" id="WP_179444423.1">
    <property type="nucleotide sequence ID" value="NZ_JACBZS010000001.1"/>
</dbReference>
<dbReference type="GO" id="GO:0016887">
    <property type="term" value="F:ATP hydrolysis activity"/>
    <property type="evidence" value="ECO:0007669"/>
    <property type="project" value="InterPro"/>
</dbReference>
<evidence type="ECO:0000256" key="3">
    <source>
        <dbReference type="ARBA" id="ARBA00022840"/>
    </source>
</evidence>
<keyword evidence="7" id="KW-1185">Reference proteome</keyword>
<dbReference type="PROSITE" id="PS00211">
    <property type="entry name" value="ABC_TRANSPORTER_1"/>
    <property type="match status" value="1"/>
</dbReference>
<dbReference type="FunFam" id="3.40.50.300:FF:000134">
    <property type="entry name" value="Iron-enterobactin ABC transporter ATP-binding protein"/>
    <property type="match status" value="1"/>
</dbReference>
<dbReference type="PANTHER" id="PTHR42794">
    <property type="entry name" value="HEMIN IMPORT ATP-BINDING PROTEIN HMUV"/>
    <property type="match status" value="1"/>
</dbReference>